<protein>
    <submittedName>
        <fullName evidence="2">Uncharacterized protein</fullName>
    </submittedName>
</protein>
<gene>
    <name evidence="2" type="ORF">K450DRAFT_248056</name>
</gene>
<dbReference type="EMBL" id="MU620931">
    <property type="protein sequence ID" value="KAI8578274.1"/>
    <property type="molecule type" value="Genomic_DNA"/>
</dbReference>
<dbReference type="RefSeq" id="XP_051443278.1">
    <property type="nucleotide sequence ID" value="XM_051590169.1"/>
</dbReference>
<dbReference type="Proteomes" id="UP001206595">
    <property type="component" value="Unassembled WGS sequence"/>
</dbReference>
<feature type="region of interest" description="Disordered" evidence="1">
    <location>
        <begin position="93"/>
        <end position="137"/>
    </location>
</feature>
<reference evidence="2" key="2">
    <citation type="journal article" date="2022" name="Proc. Natl. Acad. Sci. U.S.A.">
        <title>Diploid-dominant life cycles characterize the early evolution of Fungi.</title>
        <authorList>
            <person name="Amses K.R."/>
            <person name="Simmons D.R."/>
            <person name="Longcore J.E."/>
            <person name="Mondo S.J."/>
            <person name="Seto K."/>
            <person name="Jeronimo G.H."/>
            <person name="Bonds A.E."/>
            <person name="Quandt C.A."/>
            <person name="Davis W.J."/>
            <person name="Chang Y."/>
            <person name="Federici B.A."/>
            <person name="Kuo A."/>
            <person name="LaButti K."/>
            <person name="Pangilinan J."/>
            <person name="Andreopoulos W."/>
            <person name="Tritt A."/>
            <person name="Riley R."/>
            <person name="Hundley H."/>
            <person name="Johnson J."/>
            <person name="Lipzen A."/>
            <person name="Barry K."/>
            <person name="Lang B.F."/>
            <person name="Cuomo C.A."/>
            <person name="Buchler N.E."/>
            <person name="Grigoriev I.V."/>
            <person name="Spatafora J.W."/>
            <person name="Stajich J.E."/>
            <person name="James T.Y."/>
        </authorList>
    </citation>
    <scope>NUCLEOTIDE SEQUENCE</scope>
    <source>
        <strain evidence="2">AG</strain>
    </source>
</reference>
<dbReference type="GeneID" id="75915513"/>
<keyword evidence="3" id="KW-1185">Reference proteome</keyword>
<proteinExistence type="predicted"/>
<evidence type="ECO:0000313" key="3">
    <source>
        <dbReference type="Proteomes" id="UP001206595"/>
    </source>
</evidence>
<organism evidence="2 3">
    <name type="scientific">Umbelopsis ramanniana AG</name>
    <dbReference type="NCBI Taxonomy" id="1314678"/>
    <lineage>
        <taxon>Eukaryota</taxon>
        <taxon>Fungi</taxon>
        <taxon>Fungi incertae sedis</taxon>
        <taxon>Mucoromycota</taxon>
        <taxon>Mucoromycotina</taxon>
        <taxon>Umbelopsidomycetes</taxon>
        <taxon>Umbelopsidales</taxon>
        <taxon>Umbelopsidaceae</taxon>
        <taxon>Umbelopsis</taxon>
    </lineage>
</organism>
<comment type="caution">
    <text evidence="2">The sequence shown here is derived from an EMBL/GenBank/DDBJ whole genome shotgun (WGS) entry which is preliminary data.</text>
</comment>
<reference evidence="2" key="1">
    <citation type="submission" date="2021-06" db="EMBL/GenBank/DDBJ databases">
        <authorList>
            <consortium name="DOE Joint Genome Institute"/>
            <person name="Mondo S.J."/>
            <person name="Amses K.R."/>
            <person name="Simmons D.R."/>
            <person name="Longcore J.E."/>
            <person name="Seto K."/>
            <person name="Alves G.H."/>
            <person name="Bonds A.E."/>
            <person name="Quandt C.A."/>
            <person name="Davis W.J."/>
            <person name="Chang Y."/>
            <person name="Letcher P.M."/>
            <person name="Powell M.J."/>
            <person name="Kuo A."/>
            <person name="Labutti K."/>
            <person name="Pangilinan J."/>
            <person name="Andreopoulos W."/>
            <person name="Tritt A."/>
            <person name="Riley R."/>
            <person name="Hundley H."/>
            <person name="Johnson J."/>
            <person name="Lipzen A."/>
            <person name="Barry K."/>
            <person name="Berbee M.L."/>
            <person name="Buchler N.E."/>
            <person name="Grigoriev I.V."/>
            <person name="Spatafora J.W."/>
            <person name="Stajich J.E."/>
            <person name="James T.Y."/>
        </authorList>
    </citation>
    <scope>NUCLEOTIDE SEQUENCE</scope>
    <source>
        <strain evidence="2">AG</strain>
    </source>
</reference>
<name>A0AAD5E7H2_UMBRA</name>
<accession>A0AAD5E7H2</accession>
<evidence type="ECO:0000313" key="2">
    <source>
        <dbReference type="EMBL" id="KAI8578274.1"/>
    </source>
</evidence>
<sequence>MSVINWVNTWLTKDGQSDIVSNEISQDEQDGWVHLDVNPHITILEDDSMNPLGESVLNVVSLGDQTLSPSNDNKVTEEVNSVDVIAKAITSDRPVPQIKDEKENEVTRGDGAVKQTAASEQTKLSRQERRQAERKTKKMILKNVKAASSLQKSKTQQNCVSVARSVSMI</sequence>
<feature type="compositionally biased region" description="Basic and acidic residues" evidence="1">
    <location>
        <begin position="98"/>
        <end position="108"/>
    </location>
</feature>
<feature type="compositionally biased region" description="Basic and acidic residues" evidence="1">
    <location>
        <begin position="123"/>
        <end position="134"/>
    </location>
</feature>
<evidence type="ECO:0000256" key="1">
    <source>
        <dbReference type="SAM" id="MobiDB-lite"/>
    </source>
</evidence>
<dbReference type="AlphaFoldDB" id="A0AAD5E7H2"/>